<comment type="subcellular location">
    <subcellularLocation>
        <location evidence="1">Membrane</location>
        <topology evidence="1">Multi-pass membrane protein</topology>
    </subcellularLocation>
</comment>
<evidence type="ECO:0000313" key="6">
    <source>
        <dbReference type="EMBL" id="HJA04068.1"/>
    </source>
</evidence>
<dbReference type="GO" id="GO:0016020">
    <property type="term" value="C:membrane"/>
    <property type="evidence" value="ECO:0007669"/>
    <property type="project" value="UniProtKB-SubCell"/>
</dbReference>
<protein>
    <submittedName>
        <fullName evidence="6">LrgB family protein</fullName>
    </submittedName>
</protein>
<feature type="transmembrane region" description="Helical" evidence="5">
    <location>
        <begin position="200"/>
        <end position="222"/>
    </location>
</feature>
<gene>
    <name evidence="6" type="ORF">H9800_04335</name>
</gene>
<keyword evidence="4 5" id="KW-0472">Membrane</keyword>
<dbReference type="Pfam" id="PF04172">
    <property type="entry name" value="LrgB"/>
    <property type="match status" value="1"/>
</dbReference>
<feature type="transmembrane region" description="Helical" evidence="5">
    <location>
        <begin position="85"/>
        <end position="108"/>
    </location>
</feature>
<dbReference type="PANTHER" id="PTHR30249:SF0">
    <property type="entry name" value="PLASTIDAL GLYCOLATE_GLYCERATE TRANSLOCATOR 1, CHLOROPLASTIC"/>
    <property type="match status" value="1"/>
</dbReference>
<feature type="transmembrane region" description="Helical" evidence="5">
    <location>
        <begin position="55"/>
        <end position="73"/>
    </location>
</feature>
<proteinExistence type="predicted"/>
<evidence type="ECO:0000313" key="7">
    <source>
        <dbReference type="Proteomes" id="UP000824220"/>
    </source>
</evidence>
<dbReference type="EMBL" id="DXAM01000058">
    <property type="protein sequence ID" value="HJA04068.1"/>
    <property type="molecule type" value="Genomic_DNA"/>
</dbReference>
<evidence type="ECO:0000256" key="2">
    <source>
        <dbReference type="ARBA" id="ARBA00022692"/>
    </source>
</evidence>
<reference evidence="6" key="2">
    <citation type="submission" date="2021-04" db="EMBL/GenBank/DDBJ databases">
        <authorList>
            <person name="Gilroy R."/>
        </authorList>
    </citation>
    <scope>NUCLEOTIDE SEQUENCE</scope>
    <source>
        <strain evidence="6">ChiHjej8B7-3636</strain>
    </source>
</reference>
<keyword evidence="2 5" id="KW-0812">Transmembrane</keyword>
<dbReference type="InterPro" id="IPR007300">
    <property type="entry name" value="CidB/LrgB"/>
</dbReference>
<name>A0A9D2KI95_9MICO</name>
<feature type="transmembrane region" description="Helical" evidence="5">
    <location>
        <begin position="25"/>
        <end position="43"/>
    </location>
</feature>
<evidence type="ECO:0000256" key="1">
    <source>
        <dbReference type="ARBA" id="ARBA00004141"/>
    </source>
</evidence>
<dbReference type="AlphaFoldDB" id="A0A9D2KI95"/>
<evidence type="ECO:0000256" key="3">
    <source>
        <dbReference type="ARBA" id="ARBA00022989"/>
    </source>
</evidence>
<sequence length="223" mass="22556">MIWALAVTLLVWSGALWLSRFGRGILNPVLVSTIAIVAILLIGRIPLEAYAEGTVPLTAMLGPAIVALAFPIWRHGKELGRLLPALVVAAVVATIVGAASTVFVAWLLGVPHDILLSLAPKHATSAVSAAVAGALGTDVSLAAVFSILTGILGAVAGPPLLRLVRVKDPVSQGFAIGLSAHAIGTARAMELGRTTGASSALGLALAALLVPVVLLAGALFGWL</sequence>
<dbReference type="PANTHER" id="PTHR30249">
    <property type="entry name" value="PUTATIVE SEROTONIN TRANSPORTER"/>
    <property type="match status" value="1"/>
</dbReference>
<keyword evidence="3 5" id="KW-1133">Transmembrane helix</keyword>
<evidence type="ECO:0000256" key="4">
    <source>
        <dbReference type="ARBA" id="ARBA00023136"/>
    </source>
</evidence>
<organism evidence="6 7">
    <name type="scientific">Candidatus Microbacterium stercoravium</name>
    <dbReference type="NCBI Taxonomy" id="2838697"/>
    <lineage>
        <taxon>Bacteria</taxon>
        <taxon>Bacillati</taxon>
        <taxon>Actinomycetota</taxon>
        <taxon>Actinomycetes</taxon>
        <taxon>Micrococcales</taxon>
        <taxon>Microbacteriaceae</taxon>
        <taxon>Microbacterium</taxon>
    </lineage>
</organism>
<accession>A0A9D2KI95</accession>
<evidence type="ECO:0000256" key="5">
    <source>
        <dbReference type="SAM" id="Phobius"/>
    </source>
</evidence>
<comment type="caution">
    <text evidence="6">The sequence shown here is derived from an EMBL/GenBank/DDBJ whole genome shotgun (WGS) entry which is preliminary data.</text>
</comment>
<dbReference type="Proteomes" id="UP000824220">
    <property type="component" value="Unassembled WGS sequence"/>
</dbReference>
<feature type="transmembrane region" description="Helical" evidence="5">
    <location>
        <begin position="129"/>
        <end position="157"/>
    </location>
</feature>
<reference evidence="6" key="1">
    <citation type="journal article" date="2021" name="PeerJ">
        <title>Extensive microbial diversity within the chicken gut microbiome revealed by metagenomics and culture.</title>
        <authorList>
            <person name="Gilroy R."/>
            <person name="Ravi A."/>
            <person name="Getino M."/>
            <person name="Pursley I."/>
            <person name="Horton D.L."/>
            <person name="Alikhan N.F."/>
            <person name="Baker D."/>
            <person name="Gharbi K."/>
            <person name="Hall N."/>
            <person name="Watson M."/>
            <person name="Adriaenssens E.M."/>
            <person name="Foster-Nyarko E."/>
            <person name="Jarju S."/>
            <person name="Secka A."/>
            <person name="Antonio M."/>
            <person name="Oren A."/>
            <person name="Chaudhuri R.R."/>
            <person name="La Ragione R."/>
            <person name="Hildebrand F."/>
            <person name="Pallen M.J."/>
        </authorList>
    </citation>
    <scope>NUCLEOTIDE SEQUENCE</scope>
    <source>
        <strain evidence="6">ChiHjej8B7-3636</strain>
    </source>
</reference>